<accession>A0A7M5XD92</accession>
<evidence type="ECO:0000256" key="2">
    <source>
        <dbReference type="SAM" id="SignalP"/>
    </source>
</evidence>
<dbReference type="EnsemblMetazoa" id="CLYHEMT021073.1">
    <property type="protein sequence ID" value="CLYHEMP021073.1"/>
    <property type="gene ID" value="CLYHEMG021073"/>
</dbReference>
<organism evidence="4 5">
    <name type="scientific">Clytia hemisphaerica</name>
    <dbReference type="NCBI Taxonomy" id="252671"/>
    <lineage>
        <taxon>Eukaryota</taxon>
        <taxon>Metazoa</taxon>
        <taxon>Cnidaria</taxon>
        <taxon>Hydrozoa</taxon>
        <taxon>Hydroidolina</taxon>
        <taxon>Leptothecata</taxon>
        <taxon>Obeliida</taxon>
        <taxon>Clytiidae</taxon>
        <taxon>Clytia</taxon>
    </lineage>
</organism>
<dbReference type="Pfam" id="PF03629">
    <property type="entry name" value="SASA"/>
    <property type="match status" value="1"/>
</dbReference>
<proteinExistence type="predicted"/>
<feature type="chain" id="PRO_5029705417" description="Sialate O-acetylesterase domain-containing protein" evidence="2">
    <location>
        <begin position="22"/>
        <end position="529"/>
    </location>
</feature>
<name>A0A7M5XD92_9CNID</name>
<evidence type="ECO:0000259" key="3">
    <source>
        <dbReference type="Pfam" id="PF03629"/>
    </source>
</evidence>
<protein>
    <recommendedName>
        <fullName evidence="3">Sialate O-acetylesterase domain-containing protein</fullName>
    </recommendedName>
</protein>
<evidence type="ECO:0000313" key="5">
    <source>
        <dbReference type="Proteomes" id="UP000594262"/>
    </source>
</evidence>
<feature type="signal peptide" evidence="2">
    <location>
        <begin position="1"/>
        <end position="21"/>
    </location>
</feature>
<reference evidence="4" key="1">
    <citation type="submission" date="2021-01" db="UniProtKB">
        <authorList>
            <consortium name="EnsemblMetazoa"/>
        </authorList>
    </citation>
    <scope>IDENTIFICATION</scope>
</reference>
<dbReference type="InterPro" id="IPR039329">
    <property type="entry name" value="SIAE"/>
</dbReference>
<dbReference type="GO" id="GO:0001681">
    <property type="term" value="F:sialate O-acetylesterase activity"/>
    <property type="evidence" value="ECO:0007669"/>
    <property type="project" value="InterPro"/>
</dbReference>
<evidence type="ECO:0000256" key="1">
    <source>
        <dbReference type="ARBA" id="ARBA00022801"/>
    </source>
</evidence>
<dbReference type="PANTHER" id="PTHR22901:SF0">
    <property type="entry name" value="SIALATE O-ACETYLESTERASE"/>
    <property type="match status" value="1"/>
</dbReference>
<dbReference type="AlphaFoldDB" id="A0A7M5XD92"/>
<dbReference type="Proteomes" id="UP000594262">
    <property type="component" value="Unplaced"/>
</dbReference>
<evidence type="ECO:0000313" key="4">
    <source>
        <dbReference type="EnsemblMetazoa" id="CLYHEMP021073.1"/>
    </source>
</evidence>
<feature type="domain" description="Sialate O-acetylesterase" evidence="3">
    <location>
        <begin position="120"/>
        <end position="344"/>
    </location>
</feature>
<dbReference type="RefSeq" id="XP_066921153.1">
    <property type="nucleotide sequence ID" value="XM_067065052.1"/>
</dbReference>
<dbReference type="InterPro" id="IPR005181">
    <property type="entry name" value="SASA"/>
</dbReference>
<keyword evidence="5" id="KW-1185">Reference proteome</keyword>
<dbReference type="SUPFAM" id="SSF52266">
    <property type="entry name" value="SGNH hydrolase"/>
    <property type="match status" value="1"/>
</dbReference>
<sequence length="529" mass="58852">MLVGNVLRLIVICSLLRQIRCVFRLASTYGNHMVLQRAPQQATIWGYSLQGAKITVSVAGTNTVLGQTVVNTVGQNGVPTWLVKLNAVPAGGPFNLVITQHGVIGVPPQVIYLLDVYFGDVWLCSGQSNMEMNLFMAHRRAQEIPLANHFPRIRLMAVQRQGSAIPVEEMNASKLWYKPSPWAPANAVTVGGQAPYSYFSAICWMYARQLYARMGSQVPIGLIETAFGGSAIEAWTTKEALATCGITTPVDQQAQNQISVLWNSMIHPLLKMSIYGALWYQGESNTPRAAPYACEFTNMINSWRREWHSQSQGTTRKDFPFGFVQLSTVGSNPNHPFLKMMAQNLPELRRQQTLVSQKVANTFMAVSLDLPDDVNNPYGAIHPRFKFEVSRRLVEGALAVAYQLPTYWKGPIVEKITLAKLTTAGPLKWNVNVIFKPLSVASTGILLKHHLGFEIKFTNKRTNQLIWLPAEGAQLTSHNTVSLITTLDSNLFSITGVRYNWSNQPCKLWDCAVYSSLIPARPFIINAPF</sequence>
<keyword evidence="2" id="KW-0732">Signal</keyword>
<keyword evidence="1" id="KW-0378">Hydrolase</keyword>
<dbReference type="InterPro" id="IPR036514">
    <property type="entry name" value="SGNH_hydro_sf"/>
</dbReference>
<dbReference type="GO" id="GO:0005975">
    <property type="term" value="P:carbohydrate metabolic process"/>
    <property type="evidence" value="ECO:0007669"/>
    <property type="project" value="TreeGrafter"/>
</dbReference>
<dbReference type="OrthoDB" id="42638at2759"/>
<dbReference type="Gene3D" id="3.40.50.1110">
    <property type="entry name" value="SGNH hydrolase"/>
    <property type="match status" value="1"/>
</dbReference>
<dbReference type="GeneID" id="136808524"/>
<dbReference type="PANTHER" id="PTHR22901">
    <property type="entry name" value="SIALATE O-ACETYLESTERASE"/>
    <property type="match status" value="1"/>
</dbReference>